<evidence type="ECO:0000313" key="5">
    <source>
        <dbReference type="EMBL" id="QDU72993.1"/>
    </source>
</evidence>
<evidence type="ECO:0000256" key="1">
    <source>
        <dbReference type="ARBA" id="ARBA00001561"/>
    </source>
</evidence>
<evidence type="ECO:0000256" key="2">
    <source>
        <dbReference type="ARBA" id="ARBA00011901"/>
    </source>
</evidence>
<dbReference type="KEGG" id="mcad:Pan265_28710"/>
<dbReference type="OrthoDB" id="9806267at2"/>
<dbReference type="SMART" id="SM00646">
    <property type="entry name" value="Ami_3"/>
    <property type="match status" value="1"/>
</dbReference>
<evidence type="ECO:0000313" key="6">
    <source>
        <dbReference type="Proteomes" id="UP000320386"/>
    </source>
</evidence>
<dbReference type="GO" id="GO:0008745">
    <property type="term" value="F:N-acetylmuramoyl-L-alanine amidase activity"/>
    <property type="evidence" value="ECO:0007669"/>
    <property type="project" value="UniProtKB-EC"/>
</dbReference>
<dbReference type="InterPro" id="IPR002508">
    <property type="entry name" value="MurNAc-LAA_cat"/>
</dbReference>
<dbReference type="RefSeq" id="WP_145447135.1">
    <property type="nucleotide sequence ID" value="NZ_CP036280.1"/>
</dbReference>
<organism evidence="5 6">
    <name type="scientific">Mucisphaera calidilacus</name>
    <dbReference type="NCBI Taxonomy" id="2527982"/>
    <lineage>
        <taxon>Bacteria</taxon>
        <taxon>Pseudomonadati</taxon>
        <taxon>Planctomycetota</taxon>
        <taxon>Phycisphaerae</taxon>
        <taxon>Phycisphaerales</taxon>
        <taxon>Phycisphaeraceae</taxon>
        <taxon>Mucisphaera</taxon>
    </lineage>
</organism>
<reference evidence="5 6" key="1">
    <citation type="submission" date="2019-02" db="EMBL/GenBank/DDBJ databases">
        <title>Deep-cultivation of Planctomycetes and their phenomic and genomic characterization uncovers novel biology.</title>
        <authorList>
            <person name="Wiegand S."/>
            <person name="Jogler M."/>
            <person name="Boedeker C."/>
            <person name="Pinto D."/>
            <person name="Vollmers J."/>
            <person name="Rivas-Marin E."/>
            <person name="Kohn T."/>
            <person name="Peeters S.H."/>
            <person name="Heuer A."/>
            <person name="Rast P."/>
            <person name="Oberbeckmann S."/>
            <person name="Bunk B."/>
            <person name="Jeske O."/>
            <person name="Meyerdierks A."/>
            <person name="Storesund J.E."/>
            <person name="Kallscheuer N."/>
            <person name="Luecker S."/>
            <person name="Lage O.M."/>
            <person name="Pohl T."/>
            <person name="Merkel B.J."/>
            <person name="Hornburger P."/>
            <person name="Mueller R.-W."/>
            <person name="Bruemmer F."/>
            <person name="Labrenz M."/>
            <person name="Spormann A.M."/>
            <person name="Op den Camp H."/>
            <person name="Overmann J."/>
            <person name="Amann R."/>
            <person name="Jetten M.S.M."/>
            <person name="Mascher T."/>
            <person name="Medema M.H."/>
            <person name="Devos D.P."/>
            <person name="Kaster A.-K."/>
            <person name="Ovreas L."/>
            <person name="Rohde M."/>
            <person name="Galperin M.Y."/>
            <person name="Jogler C."/>
        </authorList>
    </citation>
    <scope>NUCLEOTIDE SEQUENCE [LARGE SCALE GENOMIC DNA]</scope>
    <source>
        <strain evidence="5 6">Pan265</strain>
    </source>
</reference>
<keyword evidence="6" id="KW-1185">Reference proteome</keyword>
<dbReference type="GO" id="GO:0009253">
    <property type="term" value="P:peptidoglycan catabolic process"/>
    <property type="evidence" value="ECO:0007669"/>
    <property type="project" value="InterPro"/>
</dbReference>
<dbReference type="PANTHER" id="PTHR30404:SF0">
    <property type="entry name" value="N-ACETYLMURAMOYL-L-ALANINE AMIDASE AMIC"/>
    <property type="match status" value="1"/>
</dbReference>
<dbReference type="EC" id="3.5.1.28" evidence="2"/>
<protein>
    <recommendedName>
        <fullName evidence="2">N-acetylmuramoyl-L-alanine amidase</fullName>
        <ecNumber evidence="2">3.5.1.28</ecNumber>
    </recommendedName>
</protein>
<evidence type="ECO:0000256" key="3">
    <source>
        <dbReference type="ARBA" id="ARBA00022801"/>
    </source>
</evidence>
<dbReference type="AlphaFoldDB" id="A0A518C189"/>
<dbReference type="InterPro" id="IPR050695">
    <property type="entry name" value="N-acetylmuramoyl_amidase_3"/>
</dbReference>
<dbReference type="GO" id="GO:0030288">
    <property type="term" value="C:outer membrane-bounded periplasmic space"/>
    <property type="evidence" value="ECO:0007669"/>
    <property type="project" value="TreeGrafter"/>
</dbReference>
<feature type="domain" description="MurNAc-LAA" evidence="4">
    <location>
        <begin position="168"/>
        <end position="294"/>
    </location>
</feature>
<name>A0A518C189_9BACT</name>
<comment type="catalytic activity">
    <reaction evidence="1">
        <text>Hydrolyzes the link between N-acetylmuramoyl residues and L-amino acid residues in certain cell-wall glycopeptides.</text>
        <dbReference type="EC" id="3.5.1.28"/>
    </reaction>
</comment>
<dbReference type="Pfam" id="PF01520">
    <property type="entry name" value="Amidase_3"/>
    <property type="match status" value="1"/>
</dbReference>
<sequence length="426" mass="47517">MPTNYPFRSLRAAFFGLVAVGLVFSLFACQPKPMPEPEPEPVVVEPPAFGEEGWEPAPLEEAMARLQDRDAWDPDGVYLPIPRHPAEKYLEGMVIVLDPGHGGKADVAGYKRGPTGVREAEMNLRVAFLLRELLEQAGCVVHLTREGETSEVANDAVKGTLKRRAEFANNIERPDGGVGADLFISIHHNASRPTANFTSIWYHGESDWAEVELDVARHIAFNTFRTMQTYQAGLTSPLLSDQLMYESGFGVMRYTKVPAVLLELSFFTHPREEQRLRDPHYNLKEAYGIYLGLVDYAYGGRPTQSLPVATVAESELKIETTLDDGMPGWWGSDRQRILSSTMRVTIDGVAVPHTYDPATKVLHATCAVPEAEADKPNVRTLMVHHANYHKHHNYPQRFRLDLTGEEPVVEPAGRPRHTNHAAGQSY</sequence>
<dbReference type="CDD" id="cd02696">
    <property type="entry name" value="MurNAc-LAA"/>
    <property type="match status" value="1"/>
</dbReference>
<evidence type="ECO:0000259" key="4">
    <source>
        <dbReference type="SMART" id="SM00646"/>
    </source>
</evidence>
<dbReference type="EMBL" id="CP036280">
    <property type="protein sequence ID" value="QDU72993.1"/>
    <property type="molecule type" value="Genomic_DNA"/>
</dbReference>
<dbReference type="Gene3D" id="3.40.630.40">
    <property type="entry name" value="Zn-dependent exopeptidases"/>
    <property type="match status" value="1"/>
</dbReference>
<dbReference type="Proteomes" id="UP000320386">
    <property type="component" value="Chromosome"/>
</dbReference>
<accession>A0A518C189</accession>
<dbReference type="SUPFAM" id="SSF53187">
    <property type="entry name" value="Zn-dependent exopeptidases"/>
    <property type="match status" value="1"/>
</dbReference>
<dbReference type="PANTHER" id="PTHR30404">
    <property type="entry name" value="N-ACETYLMURAMOYL-L-ALANINE AMIDASE"/>
    <property type="match status" value="1"/>
</dbReference>
<gene>
    <name evidence="5" type="primary">amiA</name>
    <name evidence="5" type="ORF">Pan265_28710</name>
</gene>
<keyword evidence="3 5" id="KW-0378">Hydrolase</keyword>
<proteinExistence type="predicted"/>